<dbReference type="EMBL" id="JAUTXU010000104">
    <property type="protein sequence ID" value="KAK3708004.1"/>
    <property type="molecule type" value="Genomic_DNA"/>
</dbReference>
<keyword evidence="2" id="KW-1185">Reference proteome</keyword>
<organism evidence="1 2">
    <name type="scientific">Vermiconidia calcicola</name>
    <dbReference type="NCBI Taxonomy" id="1690605"/>
    <lineage>
        <taxon>Eukaryota</taxon>
        <taxon>Fungi</taxon>
        <taxon>Dikarya</taxon>
        <taxon>Ascomycota</taxon>
        <taxon>Pezizomycotina</taxon>
        <taxon>Dothideomycetes</taxon>
        <taxon>Dothideomycetidae</taxon>
        <taxon>Mycosphaerellales</taxon>
        <taxon>Extremaceae</taxon>
        <taxon>Vermiconidia</taxon>
    </lineage>
</organism>
<evidence type="ECO:0000313" key="2">
    <source>
        <dbReference type="Proteomes" id="UP001281147"/>
    </source>
</evidence>
<protein>
    <submittedName>
        <fullName evidence="1">Uncharacterized protein</fullName>
    </submittedName>
</protein>
<name>A0ACC3N1S0_9PEZI</name>
<dbReference type="Proteomes" id="UP001281147">
    <property type="component" value="Unassembled WGS sequence"/>
</dbReference>
<evidence type="ECO:0000313" key="1">
    <source>
        <dbReference type="EMBL" id="KAK3708004.1"/>
    </source>
</evidence>
<proteinExistence type="predicted"/>
<sequence length="377" mass="41014">MAFPVIDLTSSDEIEEYVPLTNQIQSARYLHIDRLKPYFDRPTSERLEALPASNHALSTHNEAWKTICTQSTGKGSSGSTTVSAVCQVGPYKGVGVLDWVGTDDLCLVNWVPKAQPSPTSTQTAATTIRPILVAEIKGVAIIEVEDVALWLKFEVGDVTHEFALEWSQYKLTLYCVELVKQRMFKHDPALKPPPREKKDKKDRKAKKTKARKLKKKTDTAQSPQNHNTSAPSSFTSASPAIPPLRISPSSEKPKEHEQTTAIEGPTVATTRLVEPLPDTPTSTSRAAEEYADDEETTGVPGGTPMCVCCVKNPLISERELETGYCDDAECGAKCSNCGALIIGTSCTRCEGAFPDQGSEAGDGGDNEHDENYVDGKD</sequence>
<accession>A0ACC3N1S0</accession>
<gene>
    <name evidence="1" type="ORF">LTR37_011697</name>
</gene>
<comment type="caution">
    <text evidence="1">The sequence shown here is derived from an EMBL/GenBank/DDBJ whole genome shotgun (WGS) entry which is preliminary data.</text>
</comment>
<reference evidence="1" key="1">
    <citation type="submission" date="2023-07" db="EMBL/GenBank/DDBJ databases">
        <title>Black Yeasts Isolated from many extreme environments.</title>
        <authorList>
            <person name="Coleine C."/>
            <person name="Stajich J.E."/>
            <person name="Selbmann L."/>
        </authorList>
    </citation>
    <scope>NUCLEOTIDE SEQUENCE</scope>
    <source>
        <strain evidence="1">CCFEE 5714</strain>
    </source>
</reference>